<dbReference type="EMBL" id="CP022419">
    <property type="protein sequence ID" value="ASM75268.1"/>
    <property type="molecule type" value="Genomic_DNA"/>
</dbReference>
<sequence>MVVICYIMGVAMISIHHTDNFVVHMAMFLDLSMLVCNNQRKVGDVVRNHTGVERRDHAHRQSDGQYNSKIAFYLPSHPTRF</sequence>
<evidence type="ECO:0000313" key="1">
    <source>
        <dbReference type="EMBL" id="ASM75268.1"/>
    </source>
</evidence>
<reference evidence="1 2" key="1">
    <citation type="submission" date="2017-07" db="EMBL/GenBank/DDBJ databases">
        <title>Genome Sequence of Sulfitobacter pseudonitzschiae Strain SMR1 Isolated from a culture of the Diatom Skeletonema marinoi.</title>
        <authorList>
            <person name="Topel M."/>
            <person name="Pinder M.I.M."/>
            <person name="Johansson O.N."/>
            <person name="Kourtchenko O."/>
            <person name="Godhe A."/>
            <person name="Clarke A.K."/>
        </authorList>
    </citation>
    <scope>NUCLEOTIDE SEQUENCE [LARGE SCALE GENOMIC DNA]</scope>
    <source>
        <strain evidence="1 2">SMR1</strain>
        <plasmid evidence="1 2">pSMR1-4</plasmid>
    </source>
</reference>
<gene>
    <name evidence="1" type="ORF">SULPSESMR1_04076</name>
</gene>
<dbReference type="AlphaFoldDB" id="A0A221K8D7"/>
<accession>A0A221K8D7</accession>
<geneLocation type="plasmid" evidence="1 2">
    <name>pSMR1-4</name>
</geneLocation>
<evidence type="ECO:0000313" key="2">
    <source>
        <dbReference type="Proteomes" id="UP000199754"/>
    </source>
</evidence>
<protein>
    <submittedName>
        <fullName evidence="1">Uncharacterized protein</fullName>
    </submittedName>
</protein>
<organism evidence="1 2">
    <name type="scientific">Pseudosulfitobacter pseudonitzschiae</name>
    <dbReference type="NCBI Taxonomy" id="1402135"/>
    <lineage>
        <taxon>Bacteria</taxon>
        <taxon>Pseudomonadati</taxon>
        <taxon>Pseudomonadota</taxon>
        <taxon>Alphaproteobacteria</taxon>
        <taxon>Rhodobacterales</taxon>
        <taxon>Roseobacteraceae</taxon>
        <taxon>Pseudosulfitobacter</taxon>
    </lineage>
</organism>
<name>A0A221K8D7_9RHOB</name>
<proteinExistence type="predicted"/>
<keyword evidence="2" id="KW-1185">Reference proteome</keyword>
<keyword evidence="1" id="KW-0614">Plasmid</keyword>
<dbReference type="KEGG" id="spse:SULPSESMR1_04076"/>
<dbReference type="Proteomes" id="UP000199754">
    <property type="component" value="Plasmid pSMR1-4"/>
</dbReference>